<comment type="caution">
    <text evidence="1">The sequence shown here is derived from an EMBL/GenBank/DDBJ whole genome shotgun (WGS) entry which is preliminary data.</text>
</comment>
<proteinExistence type="predicted"/>
<name>A0AAD6D2L2_9EURO</name>
<keyword evidence="2" id="KW-1185">Reference proteome</keyword>
<sequence>MENNTKSPVRSYALTRYLIEGLAGRLQFPVYETNSKDEVIIVPGEMFCRVPGCSNSTNAMVTSDTLQKHLAEWHNLVSEASIIARSTKEEKSARMKWFEQIPLVEPVEEKQEGAKDGMRKALI</sequence>
<gene>
    <name evidence="1" type="ORF">N7494_004193</name>
</gene>
<protein>
    <submittedName>
        <fullName evidence="1">Uncharacterized protein</fullName>
    </submittedName>
</protein>
<evidence type="ECO:0000313" key="1">
    <source>
        <dbReference type="EMBL" id="KAJ5546608.1"/>
    </source>
</evidence>
<dbReference type="Proteomes" id="UP001220324">
    <property type="component" value="Unassembled WGS sequence"/>
</dbReference>
<organism evidence="1 2">
    <name type="scientific">Penicillium frequentans</name>
    <dbReference type="NCBI Taxonomy" id="3151616"/>
    <lineage>
        <taxon>Eukaryota</taxon>
        <taxon>Fungi</taxon>
        <taxon>Dikarya</taxon>
        <taxon>Ascomycota</taxon>
        <taxon>Pezizomycotina</taxon>
        <taxon>Eurotiomycetes</taxon>
        <taxon>Eurotiomycetidae</taxon>
        <taxon>Eurotiales</taxon>
        <taxon>Aspergillaceae</taxon>
        <taxon>Penicillium</taxon>
    </lineage>
</organism>
<accession>A0AAD6D2L2</accession>
<evidence type="ECO:0000313" key="2">
    <source>
        <dbReference type="Proteomes" id="UP001220324"/>
    </source>
</evidence>
<dbReference type="AlphaFoldDB" id="A0AAD6D2L2"/>
<dbReference type="EMBL" id="JAQIZZ010000003">
    <property type="protein sequence ID" value="KAJ5546608.1"/>
    <property type="molecule type" value="Genomic_DNA"/>
</dbReference>
<reference evidence="1 2" key="1">
    <citation type="journal article" date="2023" name="IMA Fungus">
        <title>Comparative genomic study of the Penicillium genus elucidates a diverse pangenome and 15 lateral gene transfer events.</title>
        <authorList>
            <person name="Petersen C."/>
            <person name="Sorensen T."/>
            <person name="Nielsen M.R."/>
            <person name="Sondergaard T.E."/>
            <person name="Sorensen J.L."/>
            <person name="Fitzpatrick D.A."/>
            <person name="Frisvad J.C."/>
            <person name="Nielsen K.L."/>
        </authorList>
    </citation>
    <scope>NUCLEOTIDE SEQUENCE [LARGE SCALE GENOMIC DNA]</scope>
    <source>
        <strain evidence="1 2">IBT 35679</strain>
    </source>
</reference>